<dbReference type="EMBL" id="CP011311">
    <property type="protein sequence ID" value="AKE38105.1"/>
    <property type="molecule type" value="Genomic_DNA"/>
</dbReference>
<sequence>MTNKQDNYALDDTLEGRITQAAALGVMLSYPDWIKSPTTLRVTYGLSFAAFGALVAITNAQDEDEVDDEAVIEQTAENEPQQWAVAIGTVLAVILGLLVGRRLAAKLAERMRKEGFPKPWTLLGALGATLIFWLSEAEARRHATA</sequence>
<name>A0A0F6QV21_9CORY</name>
<gene>
    <name evidence="1" type="ORF">UL81_00560</name>
</gene>
<protein>
    <submittedName>
        <fullName evidence="1">Uncharacterized protein</fullName>
    </submittedName>
</protein>
<evidence type="ECO:0000313" key="1">
    <source>
        <dbReference type="EMBL" id="AKE38105.1"/>
    </source>
</evidence>
<dbReference type="Proteomes" id="UP000033566">
    <property type="component" value="Chromosome"/>
</dbReference>
<dbReference type="STRING" id="161896.UL81_00560"/>
<proteinExistence type="predicted"/>
<dbReference type="AlphaFoldDB" id="A0A0F6QV21"/>
<accession>A0A0F6QV21</accession>
<dbReference type="PATRIC" id="fig|161896.4.peg.112"/>
<dbReference type="RefSeq" id="WP_035106030.1">
    <property type="nucleotide sequence ID" value="NZ_CP011311.1"/>
</dbReference>
<organism evidence="1 2">
    <name type="scientific">Corynebacterium camporealensis</name>
    <dbReference type="NCBI Taxonomy" id="161896"/>
    <lineage>
        <taxon>Bacteria</taxon>
        <taxon>Bacillati</taxon>
        <taxon>Actinomycetota</taxon>
        <taxon>Actinomycetes</taxon>
        <taxon>Mycobacteriales</taxon>
        <taxon>Corynebacteriaceae</taxon>
        <taxon>Corynebacterium</taxon>
    </lineage>
</organism>
<keyword evidence="2" id="KW-1185">Reference proteome</keyword>
<reference evidence="1 2" key="1">
    <citation type="journal article" date="2015" name="Genome Announc.">
        <title>Complete Genome Sequence of Corynebacterium camporealensis DSM 44610, Isolated from the Milk of a Manchega Sheep with Subclinical Mastitis.</title>
        <authorList>
            <person name="Ruckert C."/>
            <person name="Albersmeier A."/>
            <person name="Winkler A."/>
            <person name="Tauch A."/>
        </authorList>
    </citation>
    <scope>NUCLEOTIDE SEQUENCE [LARGE SCALE GENOMIC DNA]</scope>
    <source>
        <strain evidence="1 2">DSM 44610</strain>
    </source>
</reference>
<evidence type="ECO:0000313" key="2">
    <source>
        <dbReference type="Proteomes" id="UP000033566"/>
    </source>
</evidence>
<dbReference type="HOGENOM" id="CLU_117103_1_0_11"/>
<dbReference type="KEGG" id="ccj:UL81_00560"/>